<dbReference type="PANTHER" id="PTHR43429">
    <property type="entry name" value="PYRIDINE NUCLEOTIDE-DISULFIDE OXIDOREDUCTASE DOMAIN-CONTAINING"/>
    <property type="match status" value="1"/>
</dbReference>
<protein>
    <submittedName>
        <fullName evidence="9">NADPH-dependent 2,4-dienoyl-CoA reductase, sulfur reductase</fullName>
    </submittedName>
</protein>
<feature type="domain" description="Pyridine nucleotide-disulphide oxidoreductase dimerisation" evidence="7">
    <location>
        <begin position="345"/>
        <end position="450"/>
    </location>
</feature>
<dbReference type="InterPro" id="IPR023753">
    <property type="entry name" value="FAD/NAD-binding_dom"/>
</dbReference>
<dbReference type="PANTHER" id="PTHR43429:SF1">
    <property type="entry name" value="NAD(P)H SULFUR OXIDOREDUCTASE (COA-DEPENDENT)"/>
    <property type="match status" value="1"/>
</dbReference>
<accession>A0A1H8RQY8</accession>
<dbReference type="EMBL" id="FOCX01000017">
    <property type="protein sequence ID" value="SEO69029.1"/>
    <property type="molecule type" value="Genomic_DNA"/>
</dbReference>
<dbReference type="SUPFAM" id="SSF55424">
    <property type="entry name" value="FAD/NAD-linked reductases, dimerisation (C-terminal) domain"/>
    <property type="match status" value="1"/>
</dbReference>
<dbReference type="PRINTS" id="PR00411">
    <property type="entry name" value="PNDRDTASEI"/>
</dbReference>
<dbReference type="GO" id="GO:0016491">
    <property type="term" value="F:oxidoreductase activity"/>
    <property type="evidence" value="ECO:0007669"/>
    <property type="project" value="UniProtKB-KW"/>
</dbReference>
<keyword evidence="3" id="KW-0285">Flavoprotein</keyword>
<keyword evidence="5" id="KW-0560">Oxidoreductase</keyword>
<dbReference type="AlphaFoldDB" id="A0A1H8RQY8"/>
<sequence length="465" mass="48671">MTAPVVVVGGDAAGMSAASKFKRDAPDRELVVFERGQWVSYGACGLPYYVKGAVETLEDLVSVTPEEFVEERDIDLRTNHEVTAIDRDDRTVTVEGPDGEFEQSYSDLLVATGARAVEPPLDGMDKDGVFTLHSMGAGADIRRALGVETPSVDSREAAADYADAESPESVGIIGGGYVGIEMAEAFAERGLDVHLFEMLPHTLQPFGAEAAATVEDHLREEGIDLHLDTAVEGIRGDERVSAIAAGDADVPVDLALVGVGVAPNTDLAEDAGIEVGETGAIATDEYGRTNDDHVYAAGDCAEATHVVTGEPDHVPLALTANRAGRAIGQTLAGDPTPVGEIAGTAAVKAFDLEVARTGLIDEERATEAGFDPVSVTITAPSRAHYYPGGSAIEITILGDRESGRVLGASMVGREGVAKRIDTVAAALHAEMTAHQLSYLDLAYAPPFSPVWDPVLTAAKVLEGKL</sequence>
<dbReference type="Proteomes" id="UP000198775">
    <property type="component" value="Unassembled WGS sequence"/>
</dbReference>
<evidence type="ECO:0000259" key="8">
    <source>
        <dbReference type="Pfam" id="PF07992"/>
    </source>
</evidence>
<evidence type="ECO:0000256" key="6">
    <source>
        <dbReference type="ARBA" id="ARBA00023284"/>
    </source>
</evidence>
<evidence type="ECO:0000256" key="4">
    <source>
        <dbReference type="ARBA" id="ARBA00022827"/>
    </source>
</evidence>
<organism evidence="9 10">
    <name type="scientific">Halorientalis persicus</name>
    <dbReference type="NCBI Taxonomy" id="1367881"/>
    <lineage>
        <taxon>Archaea</taxon>
        <taxon>Methanobacteriati</taxon>
        <taxon>Methanobacteriota</taxon>
        <taxon>Stenosarchaea group</taxon>
        <taxon>Halobacteria</taxon>
        <taxon>Halobacteriales</taxon>
        <taxon>Haloarculaceae</taxon>
        <taxon>Halorientalis</taxon>
    </lineage>
</organism>
<dbReference type="InterPro" id="IPR036188">
    <property type="entry name" value="FAD/NAD-bd_sf"/>
</dbReference>
<comment type="similarity">
    <text evidence="2">Belongs to the class-III pyridine nucleotide-disulfide oxidoreductase family.</text>
</comment>
<dbReference type="Pfam" id="PF07992">
    <property type="entry name" value="Pyr_redox_2"/>
    <property type="match status" value="1"/>
</dbReference>
<comment type="cofactor">
    <cofactor evidence="1">
        <name>FAD</name>
        <dbReference type="ChEBI" id="CHEBI:57692"/>
    </cofactor>
</comment>
<proteinExistence type="inferred from homology"/>
<evidence type="ECO:0000259" key="7">
    <source>
        <dbReference type="Pfam" id="PF02852"/>
    </source>
</evidence>
<dbReference type="SUPFAM" id="SSF51905">
    <property type="entry name" value="FAD/NAD(P)-binding domain"/>
    <property type="match status" value="2"/>
</dbReference>
<name>A0A1H8RQY8_9EURY</name>
<evidence type="ECO:0000313" key="9">
    <source>
        <dbReference type="EMBL" id="SEO69029.1"/>
    </source>
</evidence>
<dbReference type="Pfam" id="PF02852">
    <property type="entry name" value="Pyr_redox_dim"/>
    <property type="match status" value="1"/>
</dbReference>
<keyword evidence="6" id="KW-0676">Redox-active center</keyword>
<evidence type="ECO:0000256" key="2">
    <source>
        <dbReference type="ARBA" id="ARBA00009130"/>
    </source>
</evidence>
<evidence type="ECO:0000256" key="5">
    <source>
        <dbReference type="ARBA" id="ARBA00023002"/>
    </source>
</evidence>
<dbReference type="PRINTS" id="PR00368">
    <property type="entry name" value="FADPNR"/>
</dbReference>
<keyword evidence="4" id="KW-0274">FAD</keyword>
<evidence type="ECO:0000313" key="10">
    <source>
        <dbReference type="Proteomes" id="UP000198775"/>
    </source>
</evidence>
<feature type="domain" description="FAD/NAD(P)-binding" evidence="8">
    <location>
        <begin position="5"/>
        <end position="317"/>
    </location>
</feature>
<dbReference type="InterPro" id="IPR016156">
    <property type="entry name" value="FAD/NAD-linked_Rdtase_dimer_sf"/>
</dbReference>
<dbReference type="Gene3D" id="3.50.50.60">
    <property type="entry name" value="FAD/NAD(P)-binding domain"/>
    <property type="match status" value="2"/>
</dbReference>
<evidence type="ECO:0000256" key="3">
    <source>
        <dbReference type="ARBA" id="ARBA00022630"/>
    </source>
</evidence>
<dbReference type="RefSeq" id="WP_092661973.1">
    <property type="nucleotide sequence ID" value="NZ_FOCX01000017.1"/>
</dbReference>
<dbReference type="InterPro" id="IPR004099">
    <property type="entry name" value="Pyr_nucl-diS_OxRdtase_dimer"/>
</dbReference>
<dbReference type="InterPro" id="IPR050260">
    <property type="entry name" value="FAD-bd_OxRdtase"/>
</dbReference>
<reference evidence="10" key="1">
    <citation type="submission" date="2016-10" db="EMBL/GenBank/DDBJ databases">
        <authorList>
            <person name="Varghese N."/>
            <person name="Submissions S."/>
        </authorList>
    </citation>
    <scope>NUCLEOTIDE SEQUENCE [LARGE SCALE GENOMIC DNA]</scope>
    <source>
        <strain evidence="10">IBRC-M 10043</strain>
    </source>
</reference>
<dbReference type="OrthoDB" id="27922at2157"/>
<evidence type="ECO:0000256" key="1">
    <source>
        <dbReference type="ARBA" id="ARBA00001974"/>
    </source>
</evidence>
<gene>
    <name evidence="9" type="ORF">SAMN05216388_10177</name>
</gene>
<keyword evidence="10" id="KW-1185">Reference proteome</keyword>